<keyword evidence="2" id="KW-1133">Transmembrane helix</keyword>
<accession>A0A2N8ZNA6</accession>
<evidence type="ECO:0000313" key="3">
    <source>
        <dbReference type="EMBL" id="SON53400.1"/>
    </source>
</evidence>
<evidence type="ECO:0000256" key="2">
    <source>
        <dbReference type="SAM" id="Phobius"/>
    </source>
</evidence>
<dbReference type="Proteomes" id="UP000235828">
    <property type="component" value="Chromosome B"/>
</dbReference>
<feature type="compositionally biased region" description="Polar residues" evidence="1">
    <location>
        <begin position="94"/>
        <end position="104"/>
    </location>
</feature>
<dbReference type="AlphaFoldDB" id="A0A2N8ZNA6"/>
<feature type="transmembrane region" description="Helical" evidence="2">
    <location>
        <begin position="27"/>
        <end position="46"/>
    </location>
</feature>
<keyword evidence="2" id="KW-0472">Membrane</keyword>
<keyword evidence="2" id="KW-0812">Transmembrane</keyword>
<organism evidence="3 4">
    <name type="scientific">Vibrio tapetis subsp. tapetis</name>
    <dbReference type="NCBI Taxonomy" id="1671868"/>
    <lineage>
        <taxon>Bacteria</taxon>
        <taxon>Pseudomonadati</taxon>
        <taxon>Pseudomonadota</taxon>
        <taxon>Gammaproteobacteria</taxon>
        <taxon>Vibrionales</taxon>
        <taxon>Vibrionaceae</taxon>
        <taxon>Vibrio</taxon>
    </lineage>
</organism>
<gene>
    <name evidence="3" type="ORF">VTAP4600_B1789</name>
</gene>
<feature type="region of interest" description="Disordered" evidence="1">
    <location>
        <begin position="87"/>
        <end position="110"/>
    </location>
</feature>
<name>A0A2N8ZNA6_9VIBR</name>
<keyword evidence="4" id="KW-1185">Reference proteome</keyword>
<dbReference type="EMBL" id="LT960612">
    <property type="protein sequence ID" value="SON53400.1"/>
    <property type="molecule type" value="Genomic_DNA"/>
</dbReference>
<protein>
    <submittedName>
        <fullName evidence="3">Oxygen-independent coproporphyrinogen III oxidase</fullName>
    </submittedName>
</protein>
<proteinExistence type="predicted"/>
<evidence type="ECO:0000256" key="1">
    <source>
        <dbReference type="SAM" id="MobiDB-lite"/>
    </source>
</evidence>
<dbReference type="KEGG" id="vta:B1789"/>
<reference evidence="3 4" key="1">
    <citation type="submission" date="2017-10" db="EMBL/GenBank/DDBJ databases">
        <authorList>
            <person name="Banno H."/>
            <person name="Chua N.-H."/>
        </authorList>
    </citation>
    <scope>NUCLEOTIDE SEQUENCE [LARGE SCALE GENOMIC DNA]</scope>
    <source>
        <strain evidence="3">Vibrio tapetis CECT4600</strain>
    </source>
</reference>
<evidence type="ECO:0000313" key="4">
    <source>
        <dbReference type="Proteomes" id="UP000235828"/>
    </source>
</evidence>
<sequence>MRSAPDRAITSFVKSAMDRGVITKKTLNMCAGFGMFEMLLPLFVAWQNNGLTKLSDDYVELTLAGEFWATTLAQNLIQVIQSGAMTTEPDKSSTSKNQSPNNNKIKAVLA</sequence>